<reference evidence="1 2" key="1">
    <citation type="submission" date="2018-06" db="EMBL/GenBank/DDBJ databases">
        <title>Isolation of heavy metals resistant Paenibacillus silvae NC2 from Gold-Copper mine in ZiJin, China.</title>
        <authorList>
            <person name="Xu J."/>
            <person name="Mazhar H.S."/>
            <person name="Rensing C."/>
        </authorList>
    </citation>
    <scope>NUCLEOTIDE SEQUENCE [LARGE SCALE GENOMIC DNA]</scope>
    <source>
        <strain evidence="1 2">NC2</strain>
    </source>
</reference>
<evidence type="ECO:0000313" key="1">
    <source>
        <dbReference type="EMBL" id="PZT55638.1"/>
    </source>
</evidence>
<evidence type="ECO:0008006" key="3">
    <source>
        <dbReference type="Google" id="ProtNLM"/>
    </source>
</evidence>
<evidence type="ECO:0000313" key="2">
    <source>
        <dbReference type="Proteomes" id="UP000249204"/>
    </source>
</evidence>
<gene>
    <name evidence="1" type="ORF">DN757_11190</name>
</gene>
<comment type="caution">
    <text evidence="1">The sequence shown here is derived from an EMBL/GenBank/DDBJ whole genome shotgun (WGS) entry which is preliminary data.</text>
</comment>
<organism evidence="1 2">
    <name type="scientific">Paenibacillus silvae</name>
    <dbReference type="NCBI Taxonomy" id="1325358"/>
    <lineage>
        <taxon>Bacteria</taxon>
        <taxon>Bacillati</taxon>
        <taxon>Bacillota</taxon>
        <taxon>Bacilli</taxon>
        <taxon>Bacillales</taxon>
        <taxon>Paenibacillaceae</taxon>
        <taxon>Paenibacillus</taxon>
    </lineage>
</organism>
<dbReference type="Pfam" id="PF14275">
    <property type="entry name" value="DUF4362"/>
    <property type="match status" value="1"/>
</dbReference>
<dbReference type="AlphaFoldDB" id="A0A2W6NKM1"/>
<name>A0A2W6NKM1_9BACL</name>
<protein>
    <recommendedName>
        <fullName evidence="3">DUF4362 domain-containing protein</fullName>
    </recommendedName>
</protein>
<proteinExistence type="predicted"/>
<dbReference type="RefSeq" id="WP_111270318.1">
    <property type="nucleotide sequence ID" value="NZ_QKWW01000028.1"/>
</dbReference>
<accession>A0A2W6NKM1</accession>
<sequence>MGKYVLMLFITAALITGCSSNNKQQTLEVKENRAPFPPIIEPHNPEQAEESGDVVVVMGEMRNRDKWKTFVQNVQKHQPDQVRVTMYTIEGGPIIHELVYDGELIQTTYDDTRDMYGSRQNKTLNTCTGISTMKSGGWRTFYILTGCEQESTFSIPST</sequence>
<dbReference type="PROSITE" id="PS51257">
    <property type="entry name" value="PROKAR_LIPOPROTEIN"/>
    <property type="match status" value="1"/>
</dbReference>
<dbReference type="Proteomes" id="UP000249204">
    <property type="component" value="Unassembled WGS sequence"/>
</dbReference>
<dbReference type="InterPro" id="IPR025372">
    <property type="entry name" value="DUF4362"/>
</dbReference>
<dbReference type="EMBL" id="QKWW01000028">
    <property type="protein sequence ID" value="PZT55638.1"/>
    <property type="molecule type" value="Genomic_DNA"/>
</dbReference>